<evidence type="ECO:0000256" key="2">
    <source>
        <dbReference type="ARBA" id="ARBA00011322"/>
    </source>
</evidence>
<dbReference type="Pfam" id="PF12320">
    <property type="entry name" value="SbcD_C"/>
    <property type="match status" value="1"/>
</dbReference>
<keyword evidence="7" id="KW-0235">DNA replication</keyword>
<dbReference type="CDD" id="cd00840">
    <property type="entry name" value="MPP_Mre11_N"/>
    <property type="match status" value="1"/>
</dbReference>
<name>A0ABX9TZV1_9GAMM</name>
<comment type="similarity">
    <text evidence="1 7">Belongs to the SbcD family.</text>
</comment>
<keyword evidence="4 7" id="KW-0540">Nuclease</keyword>
<proteinExistence type="inferred from homology"/>
<feature type="domain" description="Nuclease SbcCD subunit D C-terminal" evidence="9">
    <location>
        <begin position="288"/>
        <end position="388"/>
    </location>
</feature>
<protein>
    <recommendedName>
        <fullName evidence="3 7">Nuclease SbcCD subunit D</fullName>
    </recommendedName>
</protein>
<comment type="caution">
    <text evidence="10">The sequence shown here is derived from an EMBL/GenBank/DDBJ whole genome shotgun (WGS) entry which is preliminary data.</text>
</comment>
<dbReference type="Proteomes" id="UP000280271">
    <property type="component" value="Unassembled WGS sequence"/>
</dbReference>
<evidence type="ECO:0000256" key="1">
    <source>
        <dbReference type="ARBA" id="ARBA00010555"/>
    </source>
</evidence>
<accession>A0ABX9TZV1</accession>
<dbReference type="RefSeq" id="WP_120373911.1">
    <property type="nucleotide sequence ID" value="NZ_RCHC01000002.1"/>
</dbReference>
<evidence type="ECO:0000256" key="5">
    <source>
        <dbReference type="ARBA" id="ARBA00022801"/>
    </source>
</evidence>
<feature type="domain" description="Calcineurin-like phosphoesterase" evidence="8">
    <location>
        <begin position="4"/>
        <end position="234"/>
    </location>
</feature>
<comment type="function">
    <text evidence="7">SbcCD cleaves DNA hairpin structures. These structures can inhibit DNA replication and are intermediates in certain DNA recombination reactions. The complex acts as a 3'-&gt;5' double strand exonuclease that can open hairpins. It also has a 5' single-strand endonuclease activity.</text>
</comment>
<evidence type="ECO:0000256" key="6">
    <source>
        <dbReference type="ARBA" id="ARBA00022839"/>
    </source>
</evidence>
<keyword evidence="7" id="KW-0233">DNA recombination</keyword>
<evidence type="ECO:0000256" key="4">
    <source>
        <dbReference type="ARBA" id="ARBA00022722"/>
    </source>
</evidence>
<dbReference type="PANTHER" id="PTHR30337:SF0">
    <property type="entry name" value="NUCLEASE SBCCD SUBUNIT D"/>
    <property type="match status" value="1"/>
</dbReference>
<dbReference type="NCBIfam" id="TIGR00619">
    <property type="entry name" value="sbcd"/>
    <property type="match status" value="1"/>
</dbReference>
<dbReference type="InterPro" id="IPR004593">
    <property type="entry name" value="SbcD"/>
</dbReference>
<evidence type="ECO:0000256" key="3">
    <source>
        <dbReference type="ARBA" id="ARBA00013365"/>
    </source>
</evidence>
<gene>
    <name evidence="7 10" type="primary">sbcD</name>
    <name evidence="10" type="ORF">D9K81_01915</name>
</gene>
<organism evidence="10 11">
    <name type="scientific">Acinetobacter chengduensis</name>
    <dbReference type="NCBI Taxonomy" id="2420890"/>
    <lineage>
        <taxon>Bacteria</taxon>
        <taxon>Pseudomonadati</taxon>
        <taxon>Pseudomonadota</taxon>
        <taxon>Gammaproteobacteria</taxon>
        <taxon>Moraxellales</taxon>
        <taxon>Moraxellaceae</taxon>
        <taxon>Acinetobacter</taxon>
    </lineage>
</organism>
<dbReference type="GO" id="GO:0004527">
    <property type="term" value="F:exonuclease activity"/>
    <property type="evidence" value="ECO:0007669"/>
    <property type="project" value="UniProtKB-KW"/>
</dbReference>
<comment type="subunit">
    <text evidence="2 7">Heterodimer of SbcC and SbcD.</text>
</comment>
<dbReference type="EMBL" id="RCHC01000002">
    <property type="protein sequence ID" value="RLL23912.1"/>
    <property type="molecule type" value="Genomic_DNA"/>
</dbReference>
<dbReference type="Pfam" id="PF00149">
    <property type="entry name" value="Metallophos"/>
    <property type="match status" value="1"/>
</dbReference>
<evidence type="ECO:0000313" key="11">
    <source>
        <dbReference type="Proteomes" id="UP000280271"/>
    </source>
</evidence>
<evidence type="ECO:0000259" key="9">
    <source>
        <dbReference type="Pfam" id="PF12320"/>
    </source>
</evidence>
<sequence length="417" mass="47827">MTVRFFHTSDWHLGQFFYNHSRDYEHEQFLNWLLEQIQQKQPHALLIAGDIFDVINPASKAQKQLYQFLADAHDRAPHMQTLMIAGNHDSGYRIEQVEPLLEKYQAKAVGVVHKNTQGQLDLDRLLVPIYNEQKNIVAWCLTLPFLRAAEITGINEQTTNSQNAIAYIHQQLIAEANARKQPDQALILMSHAHMQGGETSDSERPIIIGHEEALSTVLFDDVIDYVALGHLHKPQKVGHSHIRYSGSPIPLSFSEINYKHQVLEVSIDPHQEDESRFQIESLVIPRSVQLHRIKGTIAEVLTQLSALASGEIDNIDQREYVEIEYHTDTPPAPNLRQQFEEALAPNRYRLVRISRRYLNTESNDQQQTTIHLDPPTPEKLFQNLWEKQGYGQDEKVMTDFLSLVNEAQKSLEDDASV</sequence>
<keyword evidence="5 7" id="KW-0378">Hydrolase</keyword>
<reference evidence="10 11" key="1">
    <citation type="submission" date="2018-09" db="EMBL/GenBank/DDBJ databases">
        <title>The draft genome of Acinetobacter sp. strains.</title>
        <authorList>
            <person name="Qin J."/>
            <person name="Feng Y."/>
            <person name="Zong Z."/>
        </authorList>
    </citation>
    <scope>NUCLEOTIDE SEQUENCE [LARGE SCALE GENOMIC DNA]</scope>
    <source>
        <strain evidence="10 11">WCHAc060005</strain>
    </source>
</reference>
<dbReference type="Gene3D" id="3.60.21.10">
    <property type="match status" value="1"/>
</dbReference>
<dbReference type="PANTHER" id="PTHR30337">
    <property type="entry name" value="COMPONENT OF ATP-DEPENDENT DSDNA EXONUCLEASE"/>
    <property type="match status" value="1"/>
</dbReference>
<dbReference type="InterPro" id="IPR041796">
    <property type="entry name" value="Mre11_N"/>
</dbReference>
<evidence type="ECO:0000256" key="7">
    <source>
        <dbReference type="RuleBase" id="RU363069"/>
    </source>
</evidence>
<keyword evidence="6 7" id="KW-0269">Exonuclease</keyword>
<dbReference type="SUPFAM" id="SSF56300">
    <property type="entry name" value="Metallo-dependent phosphatases"/>
    <property type="match status" value="1"/>
</dbReference>
<evidence type="ECO:0000313" key="10">
    <source>
        <dbReference type="EMBL" id="RLL23912.1"/>
    </source>
</evidence>
<dbReference type="InterPro" id="IPR004843">
    <property type="entry name" value="Calcineurin-like_PHP"/>
</dbReference>
<dbReference type="InterPro" id="IPR026843">
    <property type="entry name" value="SbcD_C"/>
</dbReference>
<dbReference type="InterPro" id="IPR029052">
    <property type="entry name" value="Metallo-depent_PP-like"/>
</dbReference>
<keyword evidence="11" id="KW-1185">Reference proteome</keyword>
<evidence type="ECO:0000259" key="8">
    <source>
        <dbReference type="Pfam" id="PF00149"/>
    </source>
</evidence>
<keyword evidence="7" id="KW-0255">Endonuclease</keyword>
<dbReference type="InterPro" id="IPR050535">
    <property type="entry name" value="DNA_Repair-Maintenance_Comp"/>
</dbReference>